<evidence type="ECO:0000313" key="2">
    <source>
        <dbReference type="EMBL" id="NME86057.1"/>
    </source>
</evidence>
<dbReference type="RefSeq" id="WP_168947577.1">
    <property type="nucleotide sequence ID" value="NZ_JABAGL010000010.1"/>
</dbReference>
<sequence>MRTLNLKGMSWIMALAMMFIVSFTSCSDDKEEGNGGGKIEFPTLQEVTVSTDGTLNISFKANVDWKLTSTAGWCKFVNGDFTETTIGGKAGEQTITAKILGDGQKYDNDDIAEIKLSMGGKEEVIYKITRPKKEFKGLTIKDEAGNVYNAENPIVIKGNGIEDNDIVYTPIVATTESNFEVGILPENNPSWITVASTEAGKFTMTFKKDNKEELNYKYSFGKDKGYSVTFSVQTNEGLANVSIPVVYEGLKEGELAIDKQFFNTKVSMDGKKIINSQGLSGESTAVYKDKITTTITTRNDEYQIIKIEQNGYLQASWDGSDPTFIIEDYIFENANTGWVHESKNEANLSLTFDAFTPGPDDYNPARAVIIMALPQSIYNEIKDDLRGNILAEKVNEWDDPEIASRYTTYTVADIKQYDIKVSFDAGFANDYFTPFNWTELYNVSVEEYSGEPIADAGTNNIYTVTIPQDALVGKNTGEMAFTAIAIQVKDNGEELTIEQKNSTTSNLTFKSQKGLKDMNNEQNDGKLYAILTPENQNNNITGKTQIVVKTKDSVEALLLIEFADTPSIGE</sequence>
<dbReference type="Gene3D" id="2.60.40.10">
    <property type="entry name" value="Immunoglobulins"/>
    <property type="match status" value="1"/>
</dbReference>
<reference evidence="2 3" key="1">
    <citation type="submission" date="2020-04" db="EMBL/GenBank/DDBJ databases">
        <authorList>
            <person name="Hitch T.C.A."/>
            <person name="Wylensek D."/>
            <person name="Clavel T."/>
        </authorList>
    </citation>
    <scope>NUCLEOTIDE SEQUENCE [LARGE SCALE GENOMIC DNA]</scope>
    <source>
        <strain evidence="2 3">WCA3-601-WT-5E</strain>
    </source>
</reference>
<proteinExistence type="predicted"/>
<dbReference type="EMBL" id="JABAGL010000010">
    <property type="protein sequence ID" value="NME86057.1"/>
    <property type="molecule type" value="Genomic_DNA"/>
</dbReference>
<accession>A0A7X9XI31</accession>
<organism evidence="2 3">
    <name type="scientific">Bacteroides eggerthii</name>
    <dbReference type="NCBI Taxonomy" id="28111"/>
    <lineage>
        <taxon>Bacteria</taxon>
        <taxon>Pseudomonadati</taxon>
        <taxon>Bacteroidota</taxon>
        <taxon>Bacteroidia</taxon>
        <taxon>Bacteroidales</taxon>
        <taxon>Bacteroidaceae</taxon>
        <taxon>Bacteroides</taxon>
    </lineage>
</organism>
<dbReference type="InterPro" id="IPR013783">
    <property type="entry name" value="Ig-like_fold"/>
</dbReference>
<dbReference type="AlphaFoldDB" id="A0A7X9XI31"/>
<name>A0A7X9XI31_9BACE</name>
<evidence type="ECO:0000256" key="1">
    <source>
        <dbReference type="SAM" id="SignalP"/>
    </source>
</evidence>
<evidence type="ECO:0008006" key="4">
    <source>
        <dbReference type="Google" id="ProtNLM"/>
    </source>
</evidence>
<gene>
    <name evidence="2" type="ORF">HF841_08475</name>
</gene>
<dbReference type="PROSITE" id="PS51257">
    <property type="entry name" value="PROKAR_LIPOPROTEIN"/>
    <property type="match status" value="1"/>
</dbReference>
<protein>
    <recommendedName>
        <fullName evidence="4">DUF5003 domain-containing protein</fullName>
    </recommendedName>
</protein>
<keyword evidence="1" id="KW-0732">Signal</keyword>
<dbReference type="Proteomes" id="UP000520291">
    <property type="component" value="Unassembled WGS sequence"/>
</dbReference>
<comment type="caution">
    <text evidence="2">The sequence shown here is derived from an EMBL/GenBank/DDBJ whole genome shotgun (WGS) entry which is preliminary data.</text>
</comment>
<feature type="chain" id="PRO_5030866610" description="DUF5003 domain-containing protein" evidence="1">
    <location>
        <begin position="28"/>
        <end position="570"/>
    </location>
</feature>
<evidence type="ECO:0000313" key="3">
    <source>
        <dbReference type="Proteomes" id="UP000520291"/>
    </source>
</evidence>
<feature type="signal peptide" evidence="1">
    <location>
        <begin position="1"/>
        <end position="27"/>
    </location>
</feature>